<evidence type="ECO:0000259" key="2">
    <source>
        <dbReference type="PROSITE" id="PS50158"/>
    </source>
</evidence>
<keyword evidence="1" id="KW-0863">Zinc-finger</keyword>
<reference evidence="3" key="1">
    <citation type="journal article" date="2023" name="Plant J.">
        <title>Genome sequences and population genomics provide insights into the demographic history, inbreeding, and mutation load of two 'living fossil' tree species of Dipteronia.</title>
        <authorList>
            <person name="Feng Y."/>
            <person name="Comes H.P."/>
            <person name="Chen J."/>
            <person name="Zhu S."/>
            <person name="Lu R."/>
            <person name="Zhang X."/>
            <person name="Li P."/>
            <person name="Qiu J."/>
            <person name="Olsen K.M."/>
            <person name="Qiu Y."/>
        </authorList>
    </citation>
    <scope>NUCLEOTIDE SEQUENCE</scope>
    <source>
        <strain evidence="3">KIB01</strain>
    </source>
</reference>
<dbReference type="Pfam" id="PF14392">
    <property type="entry name" value="zf-CCHC_4"/>
    <property type="match status" value="1"/>
</dbReference>
<dbReference type="PROSITE" id="PS50158">
    <property type="entry name" value="ZF_CCHC"/>
    <property type="match status" value="1"/>
</dbReference>
<sequence length="182" mass="20920">MSLREREGPVRHLQDELKVAGERKMALCLAGRILSQDLISRDAFHSVTSRIWKIRGRWRLRYLTSQFCVRRFLGSIIGDVREVDNGPSGDCLCKFLRVRVAIKVDKPLQRFLRVVVLGDGEETVIPIQYETLPNFCFRCGFFGHTVRECPESEKNDQLGVLDMPYGAWLKDPTPAKLSLQRN</sequence>
<evidence type="ECO:0000313" key="3">
    <source>
        <dbReference type="EMBL" id="KAK2648552.1"/>
    </source>
</evidence>
<keyword evidence="1" id="KW-0862">Zinc</keyword>
<protein>
    <recommendedName>
        <fullName evidence="2">CCHC-type domain-containing protein</fullName>
    </recommendedName>
</protein>
<dbReference type="GO" id="GO:0003676">
    <property type="term" value="F:nucleic acid binding"/>
    <property type="evidence" value="ECO:0007669"/>
    <property type="project" value="InterPro"/>
</dbReference>
<dbReference type="PANTHER" id="PTHR31286">
    <property type="entry name" value="GLYCINE-RICH CELL WALL STRUCTURAL PROTEIN 1.8-LIKE"/>
    <property type="match status" value="1"/>
</dbReference>
<keyword evidence="4" id="KW-1185">Reference proteome</keyword>
<dbReference type="EMBL" id="JANJYI010000005">
    <property type="protein sequence ID" value="KAK2648552.1"/>
    <property type="molecule type" value="Genomic_DNA"/>
</dbReference>
<dbReference type="InterPro" id="IPR036875">
    <property type="entry name" value="Znf_CCHC_sf"/>
</dbReference>
<feature type="domain" description="CCHC-type" evidence="2">
    <location>
        <begin position="136"/>
        <end position="151"/>
    </location>
</feature>
<dbReference type="GO" id="GO:0008270">
    <property type="term" value="F:zinc ion binding"/>
    <property type="evidence" value="ECO:0007669"/>
    <property type="project" value="UniProtKB-KW"/>
</dbReference>
<dbReference type="AlphaFoldDB" id="A0AAD9U6I4"/>
<name>A0AAD9U6I4_9ROSI</name>
<dbReference type="Proteomes" id="UP001280121">
    <property type="component" value="Unassembled WGS sequence"/>
</dbReference>
<dbReference type="InterPro" id="IPR025836">
    <property type="entry name" value="Zn_knuckle_CX2CX4HX4C"/>
</dbReference>
<dbReference type="InterPro" id="IPR040256">
    <property type="entry name" value="At4g02000-like"/>
</dbReference>
<dbReference type="InterPro" id="IPR001878">
    <property type="entry name" value="Znf_CCHC"/>
</dbReference>
<keyword evidence="1" id="KW-0479">Metal-binding</keyword>
<comment type="caution">
    <text evidence="3">The sequence shown here is derived from an EMBL/GenBank/DDBJ whole genome shotgun (WGS) entry which is preliminary data.</text>
</comment>
<dbReference type="SMART" id="SM00343">
    <property type="entry name" value="ZnF_C2HC"/>
    <property type="match status" value="1"/>
</dbReference>
<accession>A0AAD9U6I4</accession>
<dbReference type="PANTHER" id="PTHR31286:SF167">
    <property type="entry name" value="OS09G0268800 PROTEIN"/>
    <property type="match status" value="1"/>
</dbReference>
<proteinExistence type="predicted"/>
<dbReference type="SUPFAM" id="SSF57756">
    <property type="entry name" value="Retrovirus zinc finger-like domains"/>
    <property type="match status" value="1"/>
</dbReference>
<evidence type="ECO:0000256" key="1">
    <source>
        <dbReference type="PROSITE-ProRule" id="PRU00047"/>
    </source>
</evidence>
<gene>
    <name evidence="3" type="ORF">Ddye_016041</name>
</gene>
<evidence type="ECO:0000313" key="4">
    <source>
        <dbReference type="Proteomes" id="UP001280121"/>
    </source>
</evidence>
<organism evidence="3 4">
    <name type="scientific">Dipteronia dyeriana</name>
    <dbReference type="NCBI Taxonomy" id="168575"/>
    <lineage>
        <taxon>Eukaryota</taxon>
        <taxon>Viridiplantae</taxon>
        <taxon>Streptophyta</taxon>
        <taxon>Embryophyta</taxon>
        <taxon>Tracheophyta</taxon>
        <taxon>Spermatophyta</taxon>
        <taxon>Magnoliopsida</taxon>
        <taxon>eudicotyledons</taxon>
        <taxon>Gunneridae</taxon>
        <taxon>Pentapetalae</taxon>
        <taxon>rosids</taxon>
        <taxon>malvids</taxon>
        <taxon>Sapindales</taxon>
        <taxon>Sapindaceae</taxon>
        <taxon>Hippocastanoideae</taxon>
        <taxon>Acereae</taxon>
        <taxon>Dipteronia</taxon>
    </lineage>
</organism>